<organism evidence="1 2">
    <name type="scientific">Paraburkholderia piptadeniae</name>
    <dbReference type="NCBI Taxonomy" id="1701573"/>
    <lineage>
        <taxon>Bacteria</taxon>
        <taxon>Pseudomonadati</taxon>
        <taxon>Pseudomonadota</taxon>
        <taxon>Betaproteobacteria</taxon>
        <taxon>Burkholderiales</taxon>
        <taxon>Burkholderiaceae</taxon>
        <taxon>Paraburkholderia</taxon>
    </lineage>
</organism>
<evidence type="ECO:0000313" key="2">
    <source>
        <dbReference type="Proteomes" id="UP000195569"/>
    </source>
</evidence>
<sequence>MVSEIAMKARTSMVKSESDFEDSELVRVPADAMSQLPSADGSGSLRALGGRVPHRVQVLKRAQVASTPRIAWRA</sequence>
<dbReference type="AlphaFoldDB" id="A0A1N7SX95"/>
<reference evidence="1" key="1">
    <citation type="submission" date="2016-12" db="EMBL/GenBank/DDBJ databases">
        <authorList>
            <person name="Moulin L."/>
        </authorList>
    </citation>
    <scope>NUCLEOTIDE SEQUENCE [LARGE SCALE GENOMIC DNA]</scope>
    <source>
        <strain evidence="1">STM 7183</strain>
    </source>
</reference>
<gene>
    <name evidence="1" type="ORF">BN2476_1590013</name>
</gene>
<name>A0A1N7SX95_9BURK</name>
<keyword evidence="2" id="KW-1185">Reference proteome</keyword>
<evidence type="ECO:0000313" key="1">
    <source>
        <dbReference type="EMBL" id="SIT51984.1"/>
    </source>
</evidence>
<protein>
    <submittedName>
        <fullName evidence="1">Uncharacterized protein</fullName>
    </submittedName>
</protein>
<comment type="caution">
    <text evidence="1">The sequence shown here is derived from an EMBL/GenBank/DDBJ whole genome shotgun (WGS) entry which is preliminary data.</text>
</comment>
<dbReference type="Proteomes" id="UP000195569">
    <property type="component" value="Unassembled WGS sequence"/>
</dbReference>
<accession>A0A1N7SX95</accession>
<dbReference type="EMBL" id="CYGY02000159">
    <property type="protein sequence ID" value="SIT51984.1"/>
    <property type="molecule type" value="Genomic_DNA"/>
</dbReference>
<proteinExistence type="predicted"/>